<dbReference type="RefSeq" id="XP_037193711.1">
    <property type="nucleotide sequence ID" value="XM_037335177.1"/>
</dbReference>
<dbReference type="Proteomes" id="UP000531561">
    <property type="component" value="Unassembled WGS sequence"/>
</dbReference>
<protein>
    <submittedName>
        <fullName evidence="1">Uncharacterized protein</fullName>
    </submittedName>
</protein>
<sequence>MPGTRKGPDSGEQAGSGKVCHALPRVRTQRLGTEGNRTISVLPPLVRIWKRVLRRTTAVPHWKIAI</sequence>
<dbReference type="AlphaFoldDB" id="A0A8H6AWN8"/>
<keyword evidence="2" id="KW-1185">Reference proteome</keyword>
<gene>
    <name evidence="1" type="ORF">Bfra_004783ia</name>
</gene>
<evidence type="ECO:0000313" key="1">
    <source>
        <dbReference type="EMBL" id="KAF5874765.1"/>
    </source>
</evidence>
<proteinExistence type="predicted"/>
<accession>A0A8H6AWN8</accession>
<reference evidence="1 2" key="1">
    <citation type="journal article" date="2020" name="Phytopathology">
        <title>A high-quality genome resource of Botrytis fragariae, a new and rapidly spreading fungal pathogen causing strawberry gray mold in the U.S.A.</title>
        <authorList>
            <person name="Wu Y."/>
            <person name="Saski C.A."/>
            <person name="Schnabel G."/>
            <person name="Xiao S."/>
            <person name="Hu M."/>
        </authorList>
    </citation>
    <scope>NUCLEOTIDE SEQUENCE [LARGE SCALE GENOMIC DNA]</scope>
    <source>
        <strain evidence="1 2">BVB16</strain>
    </source>
</reference>
<organism evidence="1 2">
    <name type="scientific">Botrytis fragariae</name>
    <dbReference type="NCBI Taxonomy" id="1964551"/>
    <lineage>
        <taxon>Eukaryota</taxon>
        <taxon>Fungi</taxon>
        <taxon>Dikarya</taxon>
        <taxon>Ascomycota</taxon>
        <taxon>Pezizomycotina</taxon>
        <taxon>Leotiomycetes</taxon>
        <taxon>Helotiales</taxon>
        <taxon>Sclerotiniaceae</taxon>
        <taxon>Botrytis</taxon>
    </lineage>
</organism>
<evidence type="ECO:0000313" key="2">
    <source>
        <dbReference type="Proteomes" id="UP000531561"/>
    </source>
</evidence>
<dbReference type="GeneID" id="59258869"/>
<name>A0A8H6AWN8_9HELO</name>
<comment type="caution">
    <text evidence="1">The sequence shown here is derived from an EMBL/GenBank/DDBJ whole genome shotgun (WGS) entry which is preliminary data.</text>
</comment>
<dbReference type="EMBL" id="JABFCT010000007">
    <property type="protein sequence ID" value="KAF5874765.1"/>
    <property type="molecule type" value="Genomic_DNA"/>
</dbReference>